<keyword evidence="3" id="KW-1185">Reference proteome</keyword>
<comment type="caution">
    <text evidence="2">The sequence shown here is derived from an EMBL/GenBank/DDBJ whole genome shotgun (WGS) entry which is preliminary data.</text>
</comment>
<organism evidence="2 3">
    <name type="scientific">Ornithinibacter aureus</name>
    <dbReference type="NCBI Taxonomy" id="622664"/>
    <lineage>
        <taxon>Bacteria</taxon>
        <taxon>Bacillati</taxon>
        <taxon>Actinomycetota</taxon>
        <taxon>Actinomycetes</taxon>
        <taxon>Micrococcales</taxon>
        <taxon>Intrasporangiaceae</taxon>
        <taxon>Ornithinibacter</taxon>
    </lineage>
</organism>
<evidence type="ECO:0008006" key="4">
    <source>
        <dbReference type="Google" id="ProtNLM"/>
    </source>
</evidence>
<accession>A0ABP8JR44</accession>
<dbReference type="Proteomes" id="UP001500390">
    <property type="component" value="Unassembled WGS sequence"/>
</dbReference>
<evidence type="ECO:0000256" key="1">
    <source>
        <dbReference type="SAM" id="SignalP"/>
    </source>
</evidence>
<dbReference type="InterPro" id="IPR006311">
    <property type="entry name" value="TAT_signal"/>
</dbReference>
<sequence>MDMKRTRLLAVAAAGALMMALGGVSAASAGDGLNVSGTGLAVDQVGYSKNMKHMSNTPLAGTFALPGAFGTDLAFQGERAFVGNYNGFAIYDISEAGAPEVVAQVNCPGSQNDISVRDDLVYLSTDSSRNDDSCNSTGQSANVKSSWEGIKIFDISDETNPKYIKSVETKCGSHTHTVVPGEDADYLYVSSYGPSNSAPDCLRPHDLISIVKVPHADPTAASVIATPVLFPDGGNTSTSGCHDITAFPSKKIAAGACMGDGIIMDISDPEQPKVIETVRDTNFAFWHSATFNSDGSKVIFTDELGGGGAATCNATIGPKRGANAIYDLATNGDLTFKSYYKIPRHQGSTENCVAHNGSIIPVNGRDVMIQSWYQGGVSLWEFTDSANPKELDYFERGAINADSLVLGGTWSAYYYNGFVYSSDITKGLDVLMIKDPTLRKANSVRLGEFNAQTQPIYPIKPGK</sequence>
<proteinExistence type="predicted"/>
<dbReference type="InterPro" id="IPR013211">
    <property type="entry name" value="LVIVD"/>
</dbReference>
<reference evidence="3" key="1">
    <citation type="journal article" date="2019" name="Int. J. Syst. Evol. Microbiol.">
        <title>The Global Catalogue of Microorganisms (GCM) 10K type strain sequencing project: providing services to taxonomists for standard genome sequencing and annotation.</title>
        <authorList>
            <consortium name="The Broad Institute Genomics Platform"/>
            <consortium name="The Broad Institute Genome Sequencing Center for Infectious Disease"/>
            <person name="Wu L."/>
            <person name="Ma J."/>
        </authorList>
    </citation>
    <scope>NUCLEOTIDE SEQUENCE [LARGE SCALE GENOMIC DNA]</scope>
    <source>
        <strain evidence="3">JCM 17738</strain>
    </source>
</reference>
<dbReference type="EMBL" id="BAABFX010000025">
    <property type="protein sequence ID" value="GAA4394796.1"/>
    <property type="molecule type" value="Genomic_DNA"/>
</dbReference>
<dbReference type="SUPFAM" id="SSF75011">
    <property type="entry name" value="3-carboxy-cis,cis-mucoante lactonizing enzyme"/>
    <property type="match status" value="1"/>
</dbReference>
<protein>
    <recommendedName>
        <fullName evidence="4">LVIVD repeat-containing protein</fullName>
    </recommendedName>
</protein>
<feature type="signal peptide" evidence="1">
    <location>
        <begin position="1"/>
        <end position="29"/>
    </location>
</feature>
<gene>
    <name evidence="2" type="ORF">GCM10023153_16220</name>
</gene>
<keyword evidence="1" id="KW-0732">Signal</keyword>
<name>A0ABP8JR44_9MICO</name>
<dbReference type="PROSITE" id="PS51318">
    <property type="entry name" value="TAT"/>
    <property type="match status" value="1"/>
</dbReference>
<evidence type="ECO:0000313" key="2">
    <source>
        <dbReference type="EMBL" id="GAA4394796.1"/>
    </source>
</evidence>
<dbReference type="Pfam" id="PF08309">
    <property type="entry name" value="LVIVD"/>
    <property type="match status" value="2"/>
</dbReference>
<feature type="chain" id="PRO_5045628339" description="LVIVD repeat-containing protein" evidence="1">
    <location>
        <begin position="30"/>
        <end position="463"/>
    </location>
</feature>
<evidence type="ECO:0000313" key="3">
    <source>
        <dbReference type="Proteomes" id="UP001500390"/>
    </source>
</evidence>